<dbReference type="RefSeq" id="XP_018711693.1">
    <property type="nucleotide sequence ID" value="XM_018858379.1"/>
</dbReference>
<gene>
    <name evidence="2" type="ORF">METBIDRAFT_69441</name>
</gene>
<dbReference type="EMBL" id="LXTC01000003">
    <property type="protein sequence ID" value="OBA21183.1"/>
    <property type="molecule type" value="Genomic_DNA"/>
</dbReference>
<feature type="compositionally biased region" description="Polar residues" evidence="1">
    <location>
        <begin position="71"/>
        <end position="93"/>
    </location>
</feature>
<dbReference type="Proteomes" id="UP000092555">
    <property type="component" value="Unassembled WGS sequence"/>
</dbReference>
<proteinExistence type="predicted"/>
<name>A0A1A0HBC0_9ASCO</name>
<feature type="region of interest" description="Disordered" evidence="1">
    <location>
        <begin position="30"/>
        <end position="116"/>
    </location>
</feature>
<feature type="compositionally biased region" description="Basic and acidic residues" evidence="1">
    <location>
        <begin position="96"/>
        <end position="113"/>
    </location>
</feature>
<dbReference type="STRING" id="869754.A0A1A0HBC0"/>
<reference evidence="2 3" key="1">
    <citation type="submission" date="2016-05" db="EMBL/GenBank/DDBJ databases">
        <title>Comparative genomics of biotechnologically important yeasts.</title>
        <authorList>
            <consortium name="DOE Joint Genome Institute"/>
            <person name="Riley R."/>
            <person name="Haridas S."/>
            <person name="Wolfe K.H."/>
            <person name="Lopes M.R."/>
            <person name="Hittinger C.T."/>
            <person name="Goker M."/>
            <person name="Salamov A."/>
            <person name="Wisecaver J."/>
            <person name="Long T.M."/>
            <person name="Aerts A.L."/>
            <person name="Barry K."/>
            <person name="Choi C."/>
            <person name="Clum A."/>
            <person name="Coughlan A.Y."/>
            <person name="Deshpande S."/>
            <person name="Douglass A.P."/>
            <person name="Hanson S.J."/>
            <person name="Klenk H.-P."/>
            <person name="LaButti K."/>
            <person name="Lapidus A."/>
            <person name="Lindquist E."/>
            <person name="Lipzen A."/>
            <person name="Meier-kolthoff J.P."/>
            <person name="Ohm R.A."/>
            <person name="Otillar R.P."/>
            <person name="Pangilinan J."/>
            <person name="Peng Y."/>
            <person name="Rokas A."/>
            <person name="Rosa C.A."/>
            <person name="Scheuner C."/>
            <person name="Sibirny A.A."/>
            <person name="Slot J.C."/>
            <person name="Stielow J.B."/>
            <person name="Sun H."/>
            <person name="Kurtzman C.P."/>
            <person name="Blackwell M."/>
            <person name="Grigoriev I.V."/>
            <person name="Jeffries T.W."/>
        </authorList>
    </citation>
    <scope>NUCLEOTIDE SEQUENCE [LARGE SCALE GENOMIC DNA]</scope>
    <source>
        <strain evidence="2 3">NRRL YB-4993</strain>
    </source>
</reference>
<feature type="compositionally biased region" description="Polar residues" evidence="1">
    <location>
        <begin position="198"/>
        <end position="222"/>
    </location>
</feature>
<dbReference type="AlphaFoldDB" id="A0A1A0HBC0"/>
<feature type="compositionally biased region" description="Polar residues" evidence="1">
    <location>
        <begin position="30"/>
        <end position="63"/>
    </location>
</feature>
<keyword evidence="3" id="KW-1185">Reference proteome</keyword>
<feature type="region of interest" description="Disordered" evidence="1">
    <location>
        <begin position="198"/>
        <end position="268"/>
    </location>
</feature>
<comment type="caution">
    <text evidence="2">The sequence shown here is derived from an EMBL/GenBank/DDBJ whole genome shotgun (WGS) entry which is preliminary data.</text>
</comment>
<dbReference type="GeneID" id="30031355"/>
<protein>
    <recommendedName>
        <fullName evidence="4">BED-type domain-containing protein</fullName>
    </recommendedName>
</protein>
<evidence type="ECO:0000313" key="2">
    <source>
        <dbReference type="EMBL" id="OBA21183.1"/>
    </source>
</evidence>
<feature type="compositionally biased region" description="Polar residues" evidence="1">
    <location>
        <begin position="229"/>
        <end position="266"/>
    </location>
</feature>
<evidence type="ECO:0000313" key="3">
    <source>
        <dbReference type="Proteomes" id="UP000092555"/>
    </source>
</evidence>
<evidence type="ECO:0008006" key="4">
    <source>
        <dbReference type="Google" id="ProtNLM"/>
    </source>
</evidence>
<evidence type="ECO:0000256" key="1">
    <source>
        <dbReference type="SAM" id="MobiDB-lite"/>
    </source>
</evidence>
<sequence>MSYFNGSSSGNNPLAFPSYNQQNLQQRNITGLSPANNPVNQLQNQYSESSLSAPLQQGENPASRQADEYINSESEVRNAQGSSASGTRSQQSLKKNRAEDGPKKTSLKKDRVNRPGQKFGAKKRLWVWSWFVQDLNDQNVAVCDFCGKVITRVTSDRGLPKKLVEHLHTHKLTKDLINASRPIPMDGSGNSYLSNLQTSYAGPFPQQSGNSGINDVVSSGTPGQIGLASPSQHPQQTYSSETQQLHPQSQVHISQLHTPNSNSQTQHSRRYILSKFENAPYSGPIFHRHLLKFLAENKLPIRILKLHSFQQLIYDLRPDSITDLLDLTGLYTSFVEVARAENLNETLSNNDSSIAETNVVNTLAQEMIKK</sequence>
<accession>A0A1A0HBC0</accession>
<organism evidence="2 3">
    <name type="scientific">Metschnikowia bicuspidata var. bicuspidata NRRL YB-4993</name>
    <dbReference type="NCBI Taxonomy" id="869754"/>
    <lineage>
        <taxon>Eukaryota</taxon>
        <taxon>Fungi</taxon>
        <taxon>Dikarya</taxon>
        <taxon>Ascomycota</taxon>
        <taxon>Saccharomycotina</taxon>
        <taxon>Pichiomycetes</taxon>
        <taxon>Metschnikowiaceae</taxon>
        <taxon>Metschnikowia</taxon>
    </lineage>
</organism>
<dbReference type="OrthoDB" id="4095286at2759"/>